<feature type="compositionally biased region" description="Polar residues" evidence="1">
    <location>
        <begin position="53"/>
        <end position="67"/>
    </location>
</feature>
<feature type="compositionally biased region" description="Polar residues" evidence="1">
    <location>
        <begin position="74"/>
        <end position="90"/>
    </location>
</feature>
<protein>
    <submittedName>
        <fullName evidence="2">Uncharacterized protein</fullName>
    </submittedName>
</protein>
<dbReference type="Gramene" id="TuG1812G0200005153.01.T01">
    <property type="protein sequence ID" value="TuG1812G0200005153.01.T01.cds454479"/>
    <property type="gene ID" value="TuG1812G0200005153.01"/>
</dbReference>
<reference evidence="2" key="2">
    <citation type="submission" date="2018-03" db="EMBL/GenBank/DDBJ databases">
        <title>The Triticum urartu genome reveals the dynamic nature of wheat genome evolution.</title>
        <authorList>
            <person name="Ling H."/>
            <person name="Ma B."/>
            <person name="Shi X."/>
            <person name="Liu H."/>
            <person name="Dong L."/>
            <person name="Sun H."/>
            <person name="Cao Y."/>
            <person name="Gao Q."/>
            <person name="Zheng S."/>
            <person name="Li Y."/>
            <person name="Yu Y."/>
            <person name="Du H."/>
            <person name="Qi M."/>
            <person name="Li Y."/>
            <person name="Yu H."/>
            <person name="Cui Y."/>
            <person name="Wang N."/>
            <person name="Chen C."/>
            <person name="Wu H."/>
            <person name="Zhao Y."/>
            <person name="Zhang J."/>
            <person name="Li Y."/>
            <person name="Zhou W."/>
            <person name="Zhang B."/>
            <person name="Hu W."/>
            <person name="Eijk M."/>
            <person name="Tang J."/>
            <person name="Witsenboer H."/>
            <person name="Zhao S."/>
            <person name="Li Z."/>
            <person name="Zhang A."/>
            <person name="Wang D."/>
            <person name="Liang C."/>
        </authorList>
    </citation>
    <scope>NUCLEOTIDE SEQUENCE [LARGE SCALE GENOMIC DNA]</scope>
    <source>
        <strain evidence="2">cv. G1812</strain>
    </source>
</reference>
<proteinExistence type="predicted"/>
<sequence>MRPWKEEQCANPSVWPPESTTRSLTDIPSAWNACLSWSKLAPGPGSKEVVSLASDTRPSPRPSSGNQDGPPESATASLAASARMSAQETTPGHMASTACLALSTTKKACSEALGGPSFSAVLPAVESMRTEASQPRTKQSWKCRRSRPAGTVRSLATACRTAAATAASALGQLCR</sequence>
<organism evidence="2 3">
    <name type="scientific">Triticum urartu</name>
    <name type="common">Red wild einkorn</name>
    <name type="synonym">Crithodium urartu</name>
    <dbReference type="NCBI Taxonomy" id="4572"/>
    <lineage>
        <taxon>Eukaryota</taxon>
        <taxon>Viridiplantae</taxon>
        <taxon>Streptophyta</taxon>
        <taxon>Embryophyta</taxon>
        <taxon>Tracheophyta</taxon>
        <taxon>Spermatophyta</taxon>
        <taxon>Magnoliopsida</taxon>
        <taxon>Liliopsida</taxon>
        <taxon>Poales</taxon>
        <taxon>Poaceae</taxon>
        <taxon>BOP clade</taxon>
        <taxon>Pooideae</taxon>
        <taxon>Triticodae</taxon>
        <taxon>Triticeae</taxon>
        <taxon>Triticinae</taxon>
        <taxon>Triticum</taxon>
    </lineage>
</organism>
<feature type="region of interest" description="Disordered" evidence="1">
    <location>
        <begin position="39"/>
        <end position="94"/>
    </location>
</feature>
<evidence type="ECO:0000256" key="1">
    <source>
        <dbReference type="SAM" id="MobiDB-lite"/>
    </source>
</evidence>
<name>A0A8R7TMS2_TRIUA</name>
<keyword evidence="3" id="KW-1185">Reference proteome</keyword>
<feature type="region of interest" description="Disordered" evidence="1">
    <location>
        <begin position="1"/>
        <end position="23"/>
    </location>
</feature>
<dbReference type="Proteomes" id="UP000015106">
    <property type="component" value="Chromosome 2"/>
</dbReference>
<reference evidence="3" key="1">
    <citation type="journal article" date="2013" name="Nature">
        <title>Draft genome of the wheat A-genome progenitor Triticum urartu.</title>
        <authorList>
            <person name="Ling H.Q."/>
            <person name="Zhao S."/>
            <person name="Liu D."/>
            <person name="Wang J."/>
            <person name="Sun H."/>
            <person name="Zhang C."/>
            <person name="Fan H."/>
            <person name="Li D."/>
            <person name="Dong L."/>
            <person name="Tao Y."/>
            <person name="Gao C."/>
            <person name="Wu H."/>
            <person name="Li Y."/>
            <person name="Cui Y."/>
            <person name="Guo X."/>
            <person name="Zheng S."/>
            <person name="Wang B."/>
            <person name="Yu K."/>
            <person name="Liang Q."/>
            <person name="Yang W."/>
            <person name="Lou X."/>
            <person name="Chen J."/>
            <person name="Feng M."/>
            <person name="Jian J."/>
            <person name="Zhang X."/>
            <person name="Luo G."/>
            <person name="Jiang Y."/>
            <person name="Liu J."/>
            <person name="Wang Z."/>
            <person name="Sha Y."/>
            <person name="Zhang B."/>
            <person name="Wu H."/>
            <person name="Tang D."/>
            <person name="Shen Q."/>
            <person name="Xue P."/>
            <person name="Zou S."/>
            <person name="Wang X."/>
            <person name="Liu X."/>
            <person name="Wang F."/>
            <person name="Yang Y."/>
            <person name="An X."/>
            <person name="Dong Z."/>
            <person name="Zhang K."/>
            <person name="Zhang X."/>
            <person name="Luo M.C."/>
            <person name="Dvorak J."/>
            <person name="Tong Y."/>
            <person name="Wang J."/>
            <person name="Yang H."/>
            <person name="Li Z."/>
            <person name="Wang D."/>
            <person name="Zhang A."/>
            <person name="Wang J."/>
        </authorList>
    </citation>
    <scope>NUCLEOTIDE SEQUENCE</scope>
    <source>
        <strain evidence="3">cv. G1812</strain>
    </source>
</reference>
<dbReference type="EnsemblPlants" id="TuG1812G0200005153.01.T01">
    <property type="protein sequence ID" value="TuG1812G0200005153.01.T01.cds454479"/>
    <property type="gene ID" value="TuG1812G0200005153.01"/>
</dbReference>
<evidence type="ECO:0000313" key="3">
    <source>
        <dbReference type="Proteomes" id="UP000015106"/>
    </source>
</evidence>
<evidence type="ECO:0000313" key="2">
    <source>
        <dbReference type="EnsemblPlants" id="TuG1812G0200005153.01.T01.cds454479"/>
    </source>
</evidence>
<accession>A0A8R7TMS2</accession>
<dbReference type="AlphaFoldDB" id="A0A8R7TMS2"/>
<reference evidence="2" key="3">
    <citation type="submission" date="2022-06" db="UniProtKB">
        <authorList>
            <consortium name="EnsemblPlants"/>
        </authorList>
    </citation>
    <scope>IDENTIFICATION</scope>
</reference>